<dbReference type="GO" id="GO:0006357">
    <property type="term" value="P:regulation of transcription by RNA polymerase II"/>
    <property type="evidence" value="ECO:0007669"/>
    <property type="project" value="InterPro"/>
</dbReference>
<evidence type="ECO:0000313" key="3">
    <source>
        <dbReference type="Proteomes" id="UP000085678"/>
    </source>
</evidence>
<gene>
    <name evidence="4" type="primary">LOC106155016</name>
</gene>
<dbReference type="KEGG" id="lak:106155016"/>
<evidence type="ECO:0000259" key="2">
    <source>
        <dbReference type="Pfam" id="PF00134"/>
    </source>
</evidence>
<dbReference type="InterPro" id="IPR036915">
    <property type="entry name" value="Cyclin-like_sf"/>
</dbReference>
<dbReference type="AlphaFoldDB" id="A0A1S3HJ96"/>
<name>A0A1S3HJ96_LINAN</name>
<dbReference type="InterPro" id="IPR006671">
    <property type="entry name" value="Cyclin_N"/>
</dbReference>
<dbReference type="Pfam" id="PF00134">
    <property type="entry name" value="Cyclin_N"/>
    <property type="match status" value="1"/>
</dbReference>
<organism evidence="3 4">
    <name type="scientific">Lingula anatina</name>
    <name type="common">Brachiopod</name>
    <name type="synonym">Lingula unguis</name>
    <dbReference type="NCBI Taxonomy" id="7574"/>
    <lineage>
        <taxon>Eukaryota</taxon>
        <taxon>Metazoa</taxon>
        <taxon>Spiralia</taxon>
        <taxon>Lophotrochozoa</taxon>
        <taxon>Brachiopoda</taxon>
        <taxon>Linguliformea</taxon>
        <taxon>Lingulata</taxon>
        <taxon>Lingulida</taxon>
        <taxon>Linguloidea</taxon>
        <taxon>Lingulidae</taxon>
        <taxon>Lingula</taxon>
    </lineage>
</organism>
<dbReference type="Proteomes" id="UP000085678">
    <property type="component" value="Unplaced"/>
</dbReference>
<dbReference type="Gene3D" id="1.10.472.10">
    <property type="entry name" value="Cyclin-like"/>
    <property type="match status" value="1"/>
</dbReference>
<evidence type="ECO:0000313" key="4">
    <source>
        <dbReference type="RefSeq" id="XP_013385064.1"/>
    </source>
</evidence>
<reference evidence="4" key="1">
    <citation type="submission" date="2025-08" db="UniProtKB">
        <authorList>
            <consortium name="RefSeq"/>
        </authorList>
    </citation>
    <scope>IDENTIFICATION</scope>
    <source>
        <tissue evidence="4">Gonads</tissue>
    </source>
</reference>
<protein>
    <submittedName>
        <fullName evidence="4">Cyclin-Q-like</fullName>
    </submittedName>
</protein>
<dbReference type="OrthoDB" id="79090at2759"/>
<dbReference type="GO" id="GO:0016538">
    <property type="term" value="F:cyclin-dependent protein serine/threonine kinase regulator activity"/>
    <property type="evidence" value="ECO:0007669"/>
    <property type="project" value="InterPro"/>
</dbReference>
<keyword evidence="3" id="KW-1185">Reference proteome</keyword>
<dbReference type="InterPro" id="IPR043198">
    <property type="entry name" value="Cyclin/Ssn8"/>
</dbReference>
<dbReference type="InterPro" id="IPR048055">
    <property type="entry name" value="Cyclin-Q_first_cyclin_box"/>
</dbReference>
<dbReference type="PANTHER" id="PTHR10026">
    <property type="entry name" value="CYCLIN"/>
    <property type="match status" value="1"/>
</dbReference>
<dbReference type="SUPFAM" id="SSF47954">
    <property type="entry name" value="Cyclin-like"/>
    <property type="match status" value="1"/>
</dbReference>
<sequence length="97" mass="11007">MANSGDELEADQATARKHFKIMQFVMECGLKLHLRSVTLATASILYHKFFQNCSLDEYDPYLIATAAIYLAGKVEEQHLKVRDVVNVCYRNAKTPDP</sequence>
<feature type="domain" description="Cyclin N-terminal" evidence="2">
    <location>
        <begin position="20"/>
        <end position="89"/>
    </location>
</feature>
<keyword evidence="1" id="KW-0195">Cyclin</keyword>
<dbReference type="CDD" id="cd20534">
    <property type="entry name" value="CYCLIN_CCNM_CCNQ_rpt1"/>
    <property type="match status" value="1"/>
</dbReference>
<proteinExistence type="predicted"/>
<dbReference type="GeneID" id="106155016"/>
<dbReference type="RefSeq" id="XP_013385064.1">
    <property type="nucleotide sequence ID" value="XM_013529610.2"/>
</dbReference>
<dbReference type="STRING" id="7574.A0A1S3HJ96"/>
<accession>A0A1S3HJ96</accession>
<dbReference type="InParanoid" id="A0A1S3HJ96"/>
<evidence type="ECO:0000256" key="1">
    <source>
        <dbReference type="ARBA" id="ARBA00023127"/>
    </source>
</evidence>